<organism evidence="2 3">
    <name type="scientific">Propylenella binzhouense</name>
    <dbReference type="NCBI Taxonomy" id="2555902"/>
    <lineage>
        <taxon>Bacteria</taxon>
        <taxon>Pseudomonadati</taxon>
        <taxon>Pseudomonadota</taxon>
        <taxon>Alphaproteobacteria</taxon>
        <taxon>Hyphomicrobiales</taxon>
        <taxon>Propylenellaceae</taxon>
        <taxon>Propylenella</taxon>
    </lineage>
</organism>
<dbReference type="SUPFAM" id="SSF55729">
    <property type="entry name" value="Acyl-CoA N-acyltransferases (Nat)"/>
    <property type="match status" value="1"/>
</dbReference>
<dbReference type="InterPro" id="IPR000182">
    <property type="entry name" value="GNAT_dom"/>
</dbReference>
<evidence type="ECO:0000313" key="3">
    <source>
        <dbReference type="Proteomes" id="UP000773614"/>
    </source>
</evidence>
<protein>
    <submittedName>
        <fullName evidence="2">N-acetyltransferase</fullName>
    </submittedName>
</protein>
<feature type="domain" description="N-acetyltransferase" evidence="1">
    <location>
        <begin position="25"/>
        <end position="179"/>
    </location>
</feature>
<dbReference type="PROSITE" id="PS51186">
    <property type="entry name" value="GNAT"/>
    <property type="match status" value="1"/>
</dbReference>
<reference evidence="2" key="1">
    <citation type="submission" date="2019-03" db="EMBL/GenBank/DDBJ databases">
        <title>Afifella sp. nov., isolated from activated sludge.</title>
        <authorList>
            <person name="Li Q."/>
            <person name="Liu Y."/>
        </authorList>
    </citation>
    <scope>NUCLEOTIDE SEQUENCE</scope>
    <source>
        <strain evidence="2">L72</strain>
    </source>
</reference>
<keyword evidence="3" id="KW-1185">Reference proteome</keyword>
<dbReference type="InterPro" id="IPR016181">
    <property type="entry name" value="Acyl_CoA_acyltransferase"/>
</dbReference>
<dbReference type="Pfam" id="PF13302">
    <property type="entry name" value="Acetyltransf_3"/>
    <property type="match status" value="1"/>
</dbReference>
<evidence type="ECO:0000313" key="2">
    <source>
        <dbReference type="EMBL" id="MYZ49158.1"/>
    </source>
</evidence>
<dbReference type="GO" id="GO:0016747">
    <property type="term" value="F:acyltransferase activity, transferring groups other than amino-acyl groups"/>
    <property type="evidence" value="ECO:0007669"/>
    <property type="project" value="InterPro"/>
</dbReference>
<dbReference type="AlphaFoldDB" id="A0A964WUL9"/>
<dbReference type="PANTHER" id="PTHR43792">
    <property type="entry name" value="GNAT FAMILY, PUTATIVE (AFU_ORTHOLOGUE AFUA_3G00765)-RELATED-RELATED"/>
    <property type="match status" value="1"/>
</dbReference>
<dbReference type="Proteomes" id="UP000773614">
    <property type="component" value="Unassembled WGS sequence"/>
</dbReference>
<sequence>MLRRNHVVIETARLRLVPLVPGHAGALHALAADWEIVRMLARMPWPLALSDVEAYAAGHERPERESDEFVLLAGGEAVGVAGVKRPGSGAPPRIMPRLGYWIGRAHQGRGYATEAVAAITLWAFGRFRAERVGAGVFHDNAASLRVLEKLGFREVRRYETASLARGGPVSTIDMNFTRAAFEEARR</sequence>
<dbReference type="EMBL" id="SPKJ01000062">
    <property type="protein sequence ID" value="MYZ49158.1"/>
    <property type="molecule type" value="Genomic_DNA"/>
</dbReference>
<comment type="caution">
    <text evidence="2">The sequence shown here is derived from an EMBL/GenBank/DDBJ whole genome shotgun (WGS) entry which is preliminary data.</text>
</comment>
<evidence type="ECO:0000259" key="1">
    <source>
        <dbReference type="PROSITE" id="PS51186"/>
    </source>
</evidence>
<dbReference type="InterPro" id="IPR051531">
    <property type="entry name" value="N-acetyltransferase"/>
</dbReference>
<proteinExistence type="predicted"/>
<name>A0A964WUL9_9HYPH</name>
<dbReference type="Gene3D" id="3.40.630.30">
    <property type="match status" value="1"/>
</dbReference>
<gene>
    <name evidence="2" type="ORF">E4O86_15705</name>
</gene>
<accession>A0A964WUL9</accession>